<dbReference type="EMBL" id="CP074694">
    <property type="protein sequence ID" value="QVL31673.1"/>
    <property type="molecule type" value="Genomic_DNA"/>
</dbReference>
<dbReference type="PROSITE" id="PS51318">
    <property type="entry name" value="TAT"/>
    <property type="match status" value="1"/>
</dbReference>
<keyword evidence="2" id="KW-1185">Reference proteome</keyword>
<dbReference type="RefSeq" id="WP_213495799.1">
    <property type="nucleotide sequence ID" value="NZ_CP074694.1"/>
</dbReference>
<gene>
    <name evidence="1" type="ORF">KIH39_22955</name>
</gene>
<dbReference type="Pfam" id="PF07586">
    <property type="entry name" value="HXXSHH"/>
    <property type="match status" value="1"/>
</dbReference>
<evidence type="ECO:0000313" key="1">
    <source>
        <dbReference type="EMBL" id="QVL31673.1"/>
    </source>
</evidence>
<dbReference type="InterPro" id="IPR006311">
    <property type="entry name" value="TAT_signal"/>
</dbReference>
<dbReference type="AlphaFoldDB" id="A0A8E6EXI9"/>
<organism evidence="1 2">
    <name type="scientific">Telmatocola sphagniphila</name>
    <dbReference type="NCBI Taxonomy" id="1123043"/>
    <lineage>
        <taxon>Bacteria</taxon>
        <taxon>Pseudomonadati</taxon>
        <taxon>Planctomycetota</taxon>
        <taxon>Planctomycetia</taxon>
        <taxon>Gemmatales</taxon>
        <taxon>Gemmataceae</taxon>
    </lineage>
</organism>
<proteinExistence type="predicted"/>
<evidence type="ECO:0000313" key="2">
    <source>
        <dbReference type="Proteomes" id="UP000676194"/>
    </source>
</evidence>
<dbReference type="InterPro" id="IPR011447">
    <property type="entry name" value="DUF1552"/>
</dbReference>
<reference evidence="1" key="1">
    <citation type="submission" date="2021-05" db="EMBL/GenBank/DDBJ databases">
        <title>Complete genome sequence of the cellulolytic planctomycete Telmatocola sphagniphila SP2T and characterization of the first cellulase from planctomycetes.</title>
        <authorList>
            <person name="Rakitin A.L."/>
            <person name="Beletsky A.V."/>
            <person name="Naumoff D.G."/>
            <person name="Kulichevskaya I.S."/>
            <person name="Mardanov A.V."/>
            <person name="Ravin N.V."/>
            <person name="Dedysh S.N."/>
        </authorList>
    </citation>
    <scope>NUCLEOTIDE SEQUENCE</scope>
    <source>
        <strain evidence="1">SP2T</strain>
    </source>
</reference>
<sequence length="449" mass="48756">MKDPRFLNRRTFLRGLGTAIALPGLEAMQASGTCRANPTADKVPLRLAYIYVPNGVHMPSWTPQATGADFAWPPLLRPLQSLREELTILSGLALDPARAHGDGGGDHARAMASFLTCQHPRKTNGTDLKAGLSADQIAAQALGRRTRFASLEIGCEGGRDSGVCDHGYSCAYQTHLAWSRENTPVPQEIDPRLLFERLFGTGGAAKTSTEERERRSLLDFVTEDARQLRDKVGSSDKQRIEEYLTGIRELELRITRAQPVAEVGPSRLSRPVGIPGDYGEYLRVMADLLVLAFQTDSTRIATFAFGNDGGNRSYPALKISEGHHDLSHHGGDPAKLSKIQAINVFHLEQLAYLLKKLQATKEGEGTLLDNCMIVYGSGISDGDAHSHDNLPILLAGRGRGTLKPGKHLRCSRETPLANLHRALLDRLGVSVTSFGDSTGSLSELGTLDP</sequence>
<protein>
    <submittedName>
        <fullName evidence="1">DUF1552 domain-containing protein</fullName>
    </submittedName>
</protein>
<accession>A0A8E6EXI9</accession>
<name>A0A8E6EXI9_9BACT</name>
<dbReference type="KEGG" id="tsph:KIH39_22955"/>
<dbReference type="Proteomes" id="UP000676194">
    <property type="component" value="Chromosome"/>
</dbReference>